<gene>
    <name evidence="1" type="ORF">GCM10023116_13240</name>
</gene>
<dbReference type="RefSeq" id="WP_345194806.1">
    <property type="nucleotide sequence ID" value="NZ_BAABFL010000117.1"/>
</dbReference>
<reference evidence="2" key="1">
    <citation type="journal article" date="2019" name="Int. J. Syst. Evol. Microbiol.">
        <title>The Global Catalogue of Microorganisms (GCM) 10K type strain sequencing project: providing services to taxonomists for standard genome sequencing and annotation.</title>
        <authorList>
            <consortium name="The Broad Institute Genomics Platform"/>
            <consortium name="The Broad Institute Genome Sequencing Center for Infectious Disease"/>
            <person name="Wu L."/>
            <person name="Ma J."/>
        </authorList>
    </citation>
    <scope>NUCLEOTIDE SEQUENCE [LARGE SCALE GENOMIC DNA]</scope>
    <source>
        <strain evidence="2">JCM 17805</strain>
    </source>
</reference>
<sequence>MIVVNDGNNLVFDENSNDCELHIAQSQGQLFAFIQCIDASLERYQAGDYRMTKRYWGRFDWSDQEHCIREIMHSGGKWQNLP</sequence>
<dbReference type="EMBL" id="BAABFL010000117">
    <property type="protein sequence ID" value="GAA4649050.1"/>
    <property type="molecule type" value="Genomic_DNA"/>
</dbReference>
<evidence type="ECO:0008006" key="3">
    <source>
        <dbReference type="Google" id="ProtNLM"/>
    </source>
</evidence>
<dbReference type="Proteomes" id="UP001500604">
    <property type="component" value="Unassembled WGS sequence"/>
</dbReference>
<name>A0ABP8UYY1_9GAMM</name>
<proteinExistence type="predicted"/>
<protein>
    <recommendedName>
        <fullName evidence="3">Transposase</fullName>
    </recommendedName>
</protein>
<evidence type="ECO:0000313" key="2">
    <source>
        <dbReference type="Proteomes" id="UP001500604"/>
    </source>
</evidence>
<comment type="caution">
    <text evidence="1">The sequence shown here is derived from an EMBL/GenBank/DDBJ whole genome shotgun (WGS) entry which is preliminary data.</text>
</comment>
<accession>A0ABP8UYY1</accession>
<organism evidence="1 2">
    <name type="scientific">Kistimonas scapharcae</name>
    <dbReference type="NCBI Taxonomy" id="1036133"/>
    <lineage>
        <taxon>Bacteria</taxon>
        <taxon>Pseudomonadati</taxon>
        <taxon>Pseudomonadota</taxon>
        <taxon>Gammaproteobacteria</taxon>
        <taxon>Oceanospirillales</taxon>
        <taxon>Endozoicomonadaceae</taxon>
        <taxon>Kistimonas</taxon>
    </lineage>
</organism>
<keyword evidence="2" id="KW-1185">Reference proteome</keyword>
<evidence type="ECO:0000313" key="1">
    <source>
        <dbReference type="EMBL" id="GAA4649050.1"/>
    </source>
</evidence>